<evidence type="ECO:0000313" key="6">
    <source>
        <dbReference type="EMBL" id="CAE0353931.1"/>
    </source>
</evidence>
<comment type="pathway">
    <text evidence="3">Protein modification; protein ubiquitination.</text>
</comment>
<proteinExistence type="inferred from homology"/>
<dbReference type="Pfam" id="PF03931">
    <property type="entry name" value="Skp1_POZ"/>
    <property type="match status" value="1"/>
</dbReference>
<dbReference type="CDD" id="cd18322">
    <property type="entry name" value="BTB_POZ_SKP1"/>
    <property type="match status" value="1"/>
</dbReference>
<feature type="domain" description="SKP1 component POZ" evidence="5">
    <location>
        <begin position="4"/>
        <end position="62"/>
    </location>
</feature>
<keyword evidence="2 3" id="KW-0833">Ubl conjugation pathway</keyword>
<reference evidence="6" key="1">
    <citation type="submission" date="2021-01" db="EMBL/GenBank/DDBJ databases">
        <authorList>
            <person name="Corre E."/>
            <person name="Pelletier E."/>
            <person name="Niang G."/>
            <person name="Scheremetjew M."/>
            <person name="Finn R."/>
            <person name="Kale V."/>
            <person name="Holt S."/>
            <person name="Cochrane G."/>
            <person name="Meng A."/>
            <person name="Brown T."/>
            <person name="Cohen L."/>
        </authorList>
    </citation>
    <scope>NUCLEOTIDE SEQUENCE</scope>
    <source>
        <strain evidence="6">FSP1.4</strain>
    </source>
</reference>
<dbReference type="SUPFAM" id="SSF54695">
    <property type="entry name" value="POZ domain"/>
    <property type="match status" value="1"/>
</dbReference>
<name>A0A7S3JFI0_9SPIT</name>
<organism evidence="6">
    <name type="scientific">Euplotes harpa</name>
    <dbReference type="NCBI Taxonomy" id="151035"/>
    <lineage>
        <taxon>Eukaryota</taxon>
        <taxon>Sar</taxon>
        <taxon>Alveolata</taxon>
        <taxon>Ciliophora</taxon>
        <taxon>Intramacronucleata</taxon>
        <taxon>Spirotrichea</taxon>
        <taxon>Hypotrichia</taxon>
        <taxon>Euplotida</taxon>
        <taxon>Euplotidae</taxon>
        <taxon>Euplotes</taxon>
    </lineage>
</organism>
<sequence length="161" mass="18389">MATIIRLLSQEGEIIEVDQDTVSLSVLIKSMIDDSGPEEDIPLPNVTKPILEKVIEFCKHVKDYPLQEIEKPLKSDNLRDIVSAWYADYVELEQEVLFEVILAANYLDIRPLLELSCAKVATMIKGKSVVEVRKLFNIENDFTPEEEAQILEENKWAEEAI</sequence>
<dbReference type="EMBL" id="HBII01030918">
    <property type="protein sequence ID" value="CAE0353931.1"/>
    <property type="molecule type" value="Transcribed_RNA"/>
</dbReference>
<dbReference type="PIRSF" id="PIRSF028729">
    <property type="entry name" value="E3_ubiquit_lig_SCF_Skp"/>
    <property type="match status" value="1"/>
</dbReference>
<dbReference type="Gene3D" id="3.30.710.10">
    <property type="entry name" value="Potassium Channel Kv1.1, Chain A"/>
    <property type="match status" value="1"/>
</dbReference>
<evidence type="ECO:0000256" key="2">
    <source>
        <dbReference type="ARBA" id="ARBA00022786"/>
    </source>
</evidence>
<dbReference type="InterPro" id="IPR016897">
    <property type="entry name" value="SKP1"/>
</dbReference>
<comment type="similarity">
    <text evidence="1 3">Belongs to the SKP1 family.</text>
</comment>
<dbReference type="GO" id="GO:0006511">
    <property type="term" value="P:ubiquitin-dependent protein catabolic process"/>
    <property type="evidence" value="ECO:0007669"/>
    <property type="project" value="InterPro"/>
</dbReference>
<gene>
    <name evidence="6" type="ORF">EHAR0213_LOCUS12847</name>
</gene>
<protein>
    <recommendedName>
        <fullName evidence="7">S-phase kinase-associated protein 1</fullName>
    </recommendedName>
</protein>
<dbReference type="PANTHER" id="PTHR11165">
    <property type="entry name" value="SKP1"/>
    <property type="match status" value="1"/>
</dbReference>
<dbReference type="InterPro" id="IPR036296">
    <property type="entry name" value="SKP1-like_dim_sf"/>
</dbReference>
<accession>A0A7S3JFI0</accession>
<dbReference type="SUPFAM" id="SSF81382">
    <property type="entry name" value="Skp1 dimerisation domain-like"/>
    <property type="match status" value="1"/>
</dbReference>
<dbReference type="InterPro" id="IPR016072">
    <property type="entry name" value="Skp1_comp_dimer"/>
</dbReference>
<evidence type="ECO:0000259" key="4">
    <source>
        <dbReference type="Pfam" id="PF01466"/>
    </source>
</evidence>
<evidence type="ECO:0000259" key="5">
    <source>
        <dbReference type="Pfam" id="PF03931"/>
    </source>
</evidence>
<dbReference type="InterPro" id="IPR011333">
    <property type="entry name" value="SKP1/BTB/POZ_sf"/>
</dbReference>
<feature type="domain" description="SKP1 component dimerisation" evidence="4">
    <location>
        <begin position="111"/>
        <end position="157"/>
    </location>
</feature>
<evidence type="ECO:0008006" key="7">
    <source>
        <dbReference type="Google" id="ProtNLM"/>
    </source>
</evidence>
<dbReference type="InterPro" id="IPR001232">
    <property type="entry name" value="SKP1-like"/>
</dbReference>
<dbReference type="SMART" id="SM00512">
    <property type="entry name" value="Skp1"/>
    <property type="match status" value="1"/>
</dbReference>
<evidence type="ECO:0000256" key="1">
    <source>
        <dbReference type="ARBA" id="ARBA00009993"/>
    </source>
</evidence>
<dbReference type="AlphaFoldDB" id="A0A7S3JFI0"/>
<dbReference type="UniPathway" id="UPA00143"/>
<dbReference type="FunFam" id="3.30.710.10:FF:000026">
    <property type="entry name" value="E3 ubiquitin ligase complex SCF subunit"/>
    <property type="match status" value="1"/>
</dbReference>
<dbReference type="GO" id="GO:0016567">
    <property type="term" value="P:protein ubiquitination"/>
    <property type="evidence" value="ECO:0007669"/>
    <property type="project" value="UniProtKB-UniPathway"/>
</dbReference>
<evidence type="ECO:0000256" key="3">
    <source>
        <dbReference type="PIRNR" id="PIRNR028729"/>
    </source>
</evidence>
<dbReference type="Pfam" id="PF01466">
    <property type="entry name" value="Skp1"/>
    <property type="match status" value="1"/>
</dbReference>
<dbReference type="InterPro" id="IPR016073">
    <property type="entry name" value="Skp1_comp_POZ"/>
</dbReference>